<dbReference type="AlphaFoldDB" id="A0A5C3QFA9"/>
<dbReference type="Proteomes" id="UP000305067">
    <property type="component" value="Unassembled WGS sequence"/>
</dbReference>
<evidence type="ECO:0000256" key="1">
    <source>
        <dbReference type="SAM" id="MobiDB-lite"/>
    </source>
</evidence>
<organism evidence="2 3">
    <name type="scientific">Pterulicium gracile</name>
    <dbReference type="NCBI Taxonomy" id="1884261"/>
    <lineage>
        <taxon>Eukaryota</taxon>
        <taxon>Fungi</taxon>
        <taxon>Dikarya</taxon>
        <taxon>Basidiomycota</taxon>
        <taxon>Agaricomycotina</taxon>
        <taxon>Agaricomycetes</taxon>
        <taxon>Agaricomycetidae</taxon>
        <taxon>Agaricales</taxon>
        <taxon>Pleurotineae</taxon>
        <taxon>Pterulaceae</taxon>
        <taxon>Pterulicium</taxon>
    </lineage>
</organism>
<accession>A0A5C3QFA9</accession>
<name>A0A5C3QFA9_9AGAR</name>
<keyword evidence="3" id="KW-1185">Reference proteome</keyword>
<sequence length="175" mass="18885">MPQKTKSKNQSRGMNSGRAIGAENVPTSSQLPSASSSSIASPPPPELGHDSVASARPSAHISLLTDVIEFDLLLAAHLETHWKHPVKLCASAICFCMEALLHTCNINSKSSSTKPVIKMFPGVFCAVFSFLFTSHTQIANSFSSIRRCPSVLVQIQAGDHAPSSSYTRDRRQTTF</sequence>
<feature type="compositionally biased region" description="Low complexity" evidence="1">
    <location>
        <begin position="26"/>
        <end position="40"/>
    </location>
</feature>
<proteinExistence type="predicted"/>
<feature type="region of interest" description="Disordered" evidence="1">
    <location>
        <begin position="1"/>
        <end position="52"/>
    </location>
</feature>
<reference evidence="2 3" key="1">
    <citation type="journal article" date="2019" name="Nat. Ecol. Evol.">
        <title>Megaphylogeny resolves global patterns of mushroom evolution.</title>
        <authorList>
            <person name="Varga T."/>
            <person name="Krizsan K."/>
            <person name="Foldi C."/>
            <person name="Dima B."/>
            <person name="Sanchez-Garcia M."/>
            <person name="Sanchez-Ramirez S."/>
            <person name="Szollosi G.J."/>
            <person name="Szarkandi J.G."/>
            <person name="Papp V."/>
            <person name="Albert L."/>
            <person name="Andreopoulos W."/>
            <person name="Angelini C."/>
            <person name="Antonin V."/>
            <person name="Barry K.W."/>
            <person name="Bougher N.L."/>
            <person name="Buchanan P."/>
            <person name="Buyck B."/>
            <person name="Bense V."/>
            <person name="Catcheside P."/>
            <person name="Chovatia M."/>
            <person name="Cooper J."/>
            <person name="Damon W."/>
            <person name="Desjardin D."/>
            <person name="Finy P."/>
            <person name="Geml J."/>
            <person name="Haridas S."/>
            <person name="Hughes K."/>
            <person name="Justo A."/>
            <person name="Karasinski D."/>
            <person name="Kautmanova I."/>
            <person name="Kiss B."/>
            <person name="Kocsube S."/>
            <person name="Kotiranta H."/>
            <person name="LaButti K.M."/>
            <person name="Lechner B.E."/>
            <person name="Liimatainen K."/>
            <person name="Lipzen A."/>
            <person name="Lukacs Z."/>
            <person name="Mihaltcheva S."/>
            <person name="Morgado L.N."/>
            <person name="Niskanen T."/>
            <person name="Noordeloos M.E."/>
            <person name="Ohm R.A."/>
            <person name="Ortiz-Santana B."/>
            <person name="Ovrebo C."/>
            <person name="Racz N."/>
            <person name="Riley R."/>
            <person name="Savchenko A."/>
            <person name="Shiryaev A."/>
            <person name="Soop K."/>
            <person name="Spirin V."/>
            <person name="Szebenyi C."/>
            <person name="Tomsovsky M."/>
            <person name="Tulloss R.E."/>
            <person name="Uehling J."/>
            <person name="Grigoriev I.V."/>
            <person name="Vagvolgyi C."/>
            <person name="Papp T."/>
            <person name="Martin F.M."/>
            <person name="Miettinen O."/>
            <person name="Hibbett D.S."/>
            <person name="Nagy L.G."/>
        </authorList>
    </citation>
    <scope>NUCLEOTIDE SEQUENCE [LARGE SCALE GENOMIC DNA]</scope>
    <source>
        <strain evidence="2 3">CBS 309.79</strain>
    </source>
</reference>
<gene>
    <name evidence="2" type="ORF">BDV98DRAFT_568679</name>
</gene>
<evidence type="ECO:0000313" key="3">
    <source>
        <dbReference type="Proteomes" id="UP000305067"/>
    </source>
</evidence>
<dbReference type="EMBL" id="ML178827">
    <property type="protein sequence ID" value="TFL00773.1"/>
    <property type="molecule type" value="Genomic_DNA"/>
</dbReference>
<evidence type="ECO:0000313" key="2">
    <source>
        <dbReference type="EMBL" id="TFL00773.1"/>
    </source>
</evidence>
<protein>
    <submittedName>
        <fullName evidence="2">Uncharacterized protein</fullName>
    </submittedName>
</protein>